<dbReference type="CDD" id="cd00081">
    <property type="entry name" value="Hint"/>
    <property type="match status" value="1"/>
</dbReference>
<protein>
    <recommendedName>
        <fullName evidence="3">Hint domain-containing protein</fullName>
    </recommendedName>
</protein>
<feature type="compositionally biased region" description="Basic and acidic residues" evidence="2">
    <location>
        <begin position="1"/>
        <end position="10"/>
    </location>
</feature>
<dbReference type="EMBL" id="BAAAKJ010000122">
    <property type="protein sequence ID" value="GAA1392376.1"/>
    <property type="molecule type" value="Genomic_DNA"/>
</dbReference>
<feature type="domain" description="Hint" evidence="3">
    <location>
        <begin position="2142"/>
        <end position="2243"/>
    </location>
</feature>
<feature type="compositionally biased region" description="Gly residues" evidence="2">
    <location>
        <begin position="1964"/>
        <end position="1987"/>
    </location>
</feature>
<dbReference type="InterPro" id="IPR030934">
    <property type="entry name" value="Intein_C"/>
</dbReference>
<evidence type="ECO:0000313" key="5">
    <source>
        <dbReference type="Proteomes" id="UP001499863"/>
    </source>
</evidence>
<dbReference type="InterPro" id="IPR022385">
    <property type="entry name" value="Rhs_assc_core"/>
</dbReference>
<dbReference type="Proteomes" id="UP001499863">
    <property type="component" value="Unassembled WGS sequence"/>
</dbReference>
<gene>
    <name evidence="4" type="ORF">GCM10009639_23890</name>
</gene>
<dbReference type="InterPro" id="IPR036844">
    <property type="entry name" value="Hint_dom_sf"/>
</dbReference>
<dbReference type="NCBIfam" id="TIGR03696">
    <property type="entry name" value="Rhs_assc_core"/>
    <property type="match status" value="1"/>
</dbReference>
<dbReference type="InterPro" id="IPR031325">
    <property type="entry name" value="RHS_repeat"/>
</dbReference>
<dbReference type="InterPro" id="IPR056823">
    <property type="entry name" value="TEN-like_YD-shell"/>
</dbReference>
<dbReference type="Gene3D" id="2.170.16.10">
    <property type="entry name" value="Hedgehog/Intein (Hint) domain"/>
    <property type="match status" value="1"/>
</dbReference>
<reference evidence="5" key="1">
    <citation type="journal article" date="2019" name="Int. J. Syst. Evol. Microbiol.">
        <title>The Global Catalogue of Microorganisms (GCM) 10K type strain sequencing project: providing services to taxonomists for standard genome sequencing and annotation.</title>
        <authorList>
            <consortium name="The Broad Institute Genomics Platform"/>
            <consortium name="The Broad Institute Genome Sequencing Center for Infectious Disease"/>
            <person name="Wu L."/>
            <person name="Ma J."/>
        </authorList>
    </citation>
    <scope>NUCLEOTIDE SEQUENCE [LARGE SCALE GENOMIC DNA]</scope>
    <source>
        <strain evidence="5">JCM 12393</strain>
    </source>
</reference>
<name>A0ABP4IPD3_9ACTN</name>
<dbReference type="Pfam" id="PF05593">
    <property type="entry name" value="RHS_repeat"/>
    <property type="match status" value="1"/>
</dbReference>
<feature type="region of interest" description="Disordered" evidence="2">
    <location>
        <begin position="1855"/>
        <end position="1875"/>
    </location>
</feature>
<dbReference type="PROSITE" id="PS50817">
    <property type="entry name" value="INTEIN_N_TER"/>
    <property type="match status" value="1"/>
</dbReference>
<evidence type="ECO:0000256" key="1">
    <source>
        <dbReference type="ARBA" id="ARBA00022737"/>
    </source>
</evidence>
<dbReference type="SUPFAM" id="SSF51294">
    <property type="entry name" value="Hedgehog/intein (Hint) domain"/>
    <property type="match status" value="1"/>
</dbReference>
<evidence type="ECO:0000259" key="3">
    <source>
        <dbReference type="SMART" id="SM00306"/>
    </source>
</evidence>
<dbReference type="InterPro" id="IPR050708">
    <property type="entry name" value="T6SS_VgrG/RHS"/>
</dbReference>
<proteinExistence type="predicted"/>
<dbReference type="PANTHER" id="PTHR32305:SF17">
    <property type="entry name" value="TRNA NUCLEASE WAPA"/>
    <property type="match status" value="1"/>
</dbReference>
<feature type="region of interest" description="Disordered" evidence="2">
    <location>
        <begin position="1"/>
        <end position="21"/>
    </location>
</feature>
<dbReference type="InterPro" id="IPR006141">
    <property type="entry name" value="Intein_N"/>
</dbReference>
<evidence type="ECO:0000256" key="2">
    <source>
        <dbReference type="SAM" id="MobiDB-lite"/>
    </source>
</evidence>
<dbReference type="NCBIfam" id="TIGR01643">
    <property type="entry name" value="YD_repeat_2x"/>
    <property type="match status" value="3"/>
</dbReference>
<accession>A0ABP4IPD3</accession>
<feature type="region of interest" description="Disordered" evidence="2">
    <location>
        <begin position="1599"/>
        <end position="1622"/>
    </location>
</feature>
<dbReference type="InterPro" id="IPR003587">
    <property type="entry name" value="Hint_dom_N"/>
</dbReference>
<dbReference type="SMART" id="SM00306">
    <property type="entry name" value="HintN"/>
    <property type="match status" value="1"/>
</dbReference>
<feature type="region of interest" description="Disordered" evidence="2">
    <location>
        <begin position="1951"/>
        <end position="1996"/>
    </location>
</feature>
<sequence>MPGRDHRPDGKGAASAARPQTWTPIVAAPVVPGKATVQLGVDGAEAKAARAATGGISPASGGAGPTRAGTLPVLLAPVGDGAAAGAAVGASASASASAREAGAPQATAVSVEVTDTAKGKAAGAGSALVALTDADATPSAEGRRARVSLDLKGLEAGGWADRARLVALPACALTTPEREECRTKAPVESTVDASGRLSADVVLPSAGATSSAKTAVAAAPMVLSAEPTSSGAGGSYAATALAPSMEWSAGSNVGSFTYNYTVQLPPTLGGLAPSVVLDYNSSAVDGRTSATNSQSSWIGDGWSYEPGFIERSYRTCDKGGDQGIKDSGDRCWGGQNATLSLAGRSGALVRDDTTGVWHLQSDDGSKVEQLTGAPRAAGEREYKDTEYWRITTPDGTEYYFGSNHLPGGDATDPAAQSVLTSPVYSPNPGDPCYSASTGKGSWCQMAYRWQLDFVVDPHKNLITYRYAPETNHYSLGGGQNNGNGTLTSYERATTLTQIAYNQRYDEQKAAKGTLTPGALVTFDATAERCNPGGAITCAESQRTTANADYWPDVPLDQVCASSGTCTNYGPTFFSTKRLTSITTQVATGSGPVTVDSWALGQSLVDPGDGTKRTLWLDSITRTGTNGRAATPLPAVTFAYKMIPNRVDGLVPASPSFMRPRIKEITTETGGRINVLYTDPVCSRVNNHMPASADGNTMACMPVNWYPPGRTPQPGQTEVYPVNDWFNKPMVRTVTEQDLVTSPSVTRTTEYTYHGDAAWHRDDAEFTDAKARTWDYFRGYQAVTTTTGSAFPGEAPKSQQKVTYLRGMDGDYKADGSQRTVDVASPLGGPAVKDSDWLAGTAVATEVFDQAGGVVQSVAGSLRSGQKETATQTQSAGAPKIYARYPDSEVTEVSKVKLADGGWRTTTSVTTTDPEHGNRVLHTADKGDGTAAIPELCTTITYAASDNPLLMILPAERITVQGSCGTAATAANTVGGSRTLYDGRPFKQAGTTGDATSVQVLDHYDAAGNPVYTHGGGTTYDAYGRTVTTATPDGSTYDGNGAQLSGATLTPAVTSTTRSPATGVFPTTVTTTGPLGADWKVVVNQEPGRGQALDETDANQRTTTQQYDGLGRRTAVWAPGRGLDELPNQRFSYAVNGTTGPSVITSEWLQRSGGTYSGRRELFDGLGRARQVQQTSDARATGRLISDTVYDSHGWVIKTSAPYYEASTAPSTALYLPQDSQVPAQTWTSYDGLGRPVRAEFRSNANLQWATTSAYPGADRVDVTPPAGASPTTTITDARGHTVAAWQYRTATPTGNPADADISTYTYNALGQQATHTDSSGNTWAYTHDLLGRQTSLTDPDAGTSRTYYDANSRVDHTVDGKGNTLAYTYDLIGRRTGQYNGSVAPANLLTSWTYDTLAKGKPTSSTRYVGGASGAAYVNAVTGYDIAYRPTGSAVTIPSVEGALAGTYSTSATYDPVLGLVDTLTLPAAGGLPSETIGYTYNDNGLLVSSKSLKKSVVAAVVYDAASRPVRTTVGSYGTQVVSTLQYDWATGRVVNSFVDRQNGTVSADQTSYTYTQAGRITSVTNLQEARDRDLQCFTYDGIGRLTNAWTDTGGTHTTADWTDSNGEKHGTGSSTSVPGVGGCDNANGPAAVTPGGRTVGGPAPYWNTYSYDAAGNRTGLVQHDITGNVLNDTTTTSVFGAAGTRNTPTTAPNTGGGTGGPHALLSSVTNGPAGSKTTRYQYDAVGNTTAITDTSGTTNLAWNAEGKPTTVSKTGTAGNTGYVYDADGNQLVRHSPGKTTLVVGTDELTLDTATQATTNTRTLDGGGGLTFTRVTAPVGGGTVVIQAADPHGTNGLQIGTDTAMTVTRRPTDPFGNPRGSQPAASSWAGTKGFVGGLKDETTGLTSLGARQYDPATGRFISPDPVLDPANPSQWNAYAYSYNDPVNTSDPSGLYGSWCATQACAEATQKEEDEKAAKAAGTGTDTGNGGGGGGSGVSTGSSGGEDNGGSDDEGPKYVAINSSLSIQDDGSGIVQKFTKAYHAAVAKIPHPEYMTAKDDVAALAAACKAIGPACNRDIEDMIEGLWAVDVVGPTFFGAPPTHGAGVMINACAFKSACGDGNKGVYYEPEGLTYGFQGAGKTGAPMPNQMSVDLGGGWSLGVCHSFPADTEVVMADGSRKKISEVQPGDKVLSGDGDGEATTSAPVTEVITTESDKAFVRIAVADGDRTEELTSTENHPFWSASQERWVEAAALEPGASLRTTDGRSVVVTGVTPFTDHERTYDLTVERTHAYFVVIGDVAVLVHNCGDGKPGQNLPCTCSLEDVFVRRGTSWESTGRLERMASEAEATGRLPYGVSVTVPESNEALSRNPADASTATKGAIVAHFELRYTPTKADKMHHTVVLPKPVQAEAQGAFNRAFGRKKR</sequence>
<dbReference type="Pfam" id="PF25023">
    <property type="entry name" value="TEN_YD-shell"/>
    <property type="match status" value="1"/>
</dbReference>
<organism evidence="4 5">
    <name type="scientific">Kitasatospora putterlickiae</name>
    <dbReference type="NCBI Taxonomy" id="221725"/>
    <lineage>
        <taxon>Bacteria</taxon>
        <taxon>Bacillati</taxon>
        <taxon>Actinomycetota</taxon>
        <taxon>Actinomycetes</taxon>
        <taxon>Kitasatosporales</taxon>
        <taxon>Streptomycetaceae</taxon>
        <taxon>Kitasatospora</taxon>
    </lineage>
</organism>
<keyword evidence="5" id="KW-1185">Reference proteome</keyword>
<dbReference type="PROSITE" id="PS50818">
    <property type="entry name" value="INTEIN_C_TER"/>
    <property type="match status" value="1"/>
</dbReference>
<feature type="compositionally biased region" description="Polar residues" evidence="2">
    <location>
        <begin position="1859"/>
        <end position="1869"/>
    </location>
</feature>
<comment type="caution">
    <text evidence="4">The sequence shown here is derived from an EMBL/GenBank/DDBJ whole genome shotgun (WGS) entry which is preliminary data.</text>
</comment>
<dbReference type="PANTHER" id="PTHR32305">
    <property type="match status" value="1"/>
</dbReference>
<evidence type="ECO:0000313" key="4">
    <source>
        <dbReference type="EMBL" id="GAA1392376.1"/>
    </source>
</evidence>
<dbReference type="Gene3D" id="2.180.10.10">
    <property type="entry name" value="RHS repeat-associated core"/>
    <property type="match status" value="2"/>
</dbReference>
<dbReference type="NCBIfam" id="TIGR01443">
    <property type="entry name" value="intein_Cterm"/>
    <property type="match status" value="1"/>
</dbReference>
<keyword evidence="1" id="KW-0677">Repeat</keyword>
<dbReference type="InterPro" id="IPR006530">
    <property type="entry name" value="YD"/>
</dbReference>
<dbReference type="Pfam" id="PF07591">
    <property type="entry name" value="PT-HINT"/>
    <property type="match status" value="1"/>
</dbReference>